<name>A0A9E8SDP3_9FLAO</name>
<sequence>MKDNKLVNDIKFWVDQNVIHCSIPSGFEANSLEMDLEAVFFNAISTLSNGKYLPLLIDMEAIEFSLSIKLFKFLSKNSLIKTVVLSKTFLVNSLILKAFLSLHNFTYDPVVPNTIFNDFSSAIKCCNKNVMVFNALS</sequence>
<protein>
    <submittedName>
        <fullName evidence="1">Uncharacterized protein</fullName>
    </submittedName>
</protein>
<dbReference type="KEGG" id="lnu:N7U66_00720"/>
<evidence type="ECO:0000313" key="1">
    <source>
        <dbReference type="EMBL" id="WAC02316.1"/>
    </source>
</evidence>
<keyword evidence="2" id="KW-1185">Reference proteome</keyword>
<dbReference type="RefSeq" id="WP_267676911.1">
    <property type="nucleotide sequence ID" value="NZ_CP113088.1"/>
</dbReference>
<gene>
    <name evidence="1" type="ORF">N7U66_00720</name>
</gene>
<dbReference type="Proteomes" id="UP001164705">
    <property type="component" value="Chromosome"/>
</dbReference>
<proteinExistence type="predicted"/>
<organism evidence="1 2">
    <name type="scientific">Lacinutrix neustonica</name>
    <dbReference type="NCBI Taxonomy" id="2980107"/>
    <lineage>
        <taxon>Bacteria</taxon>
        <taxon>Pseudomonadati</taxon>
        <taxon>Bacteroidota</taxon>
        <taxon>Flavobacteriia</taxon>
        <taxon>Flavobacteriales</taxon>
        <taxon>Flavobacteriaceae</taxon>
        <taxon>Lacinutrix</taxon>
    </lineage>
</organism>
<accession>A0A9E8SDP3</accession>
<reference evidence="1" key="1">
    <citation type="submission" date="2022-11" db="EMBL/GenBank/DDBJ databases">
        <title>Lacinutrix neustonica HL-RS19T sp. nov., isolated from the surface microlayer sample of brackish Lake Shihwa.</title>
        <authorList>
            <person name="Choi J.Y."/>
            <person name="Hwang C.Y."/>
        </authorList>
    </citation>
    <scope>NUCLEOTIDE SEQUENCE</scope>
    <source>
        <strain evidence="1">HL-RS19</strain>
    </source>
</reference>
<dbReference type="EMBL" id="CP113088">
    <property type="protein sequence ID" value="WAC02316.1"/>
    <property type="molecule type" value="Genomic_DNA"/>
</dbReference>
<dbReference type="AlphaFoldDB" id="A0A9E8SDP3"/>
<evidence type="ECO:0000313" key="2">
    <source>
        <dbReference type="Proteomes" id="UP001164705"/>
    </source>
</evidence>